<dbReference type="KEGG" id="vde:111242794"/>
<dbReference type="InterPro" id="IPR004302">
    <property type="entry name" value="Cellulose/chitin-bd_N"/>
</dbReference>
<feature type="compositionally biased region" description="Low complexity" evidence="1">
    <location>
        <begin position="488"/>
        <end position="523"/>
    </location>
</feature>
<dbReference type="Proteomes" id="UP000594260">
    <property type="component" value="Unplaced"/>
</dbReference>
<keyword evidence="5" id="KW-1185">Reference proteome</keyword>
<reference evidence="4" key="1">
    <citation type="submission" date="2021-01" db="UniProtKB">
        <authorList>
            <consortium name="EnsemblMetazoa"/>
        </authorList>
    </citation>
    <scope>IDENTIFICATION</scope>
</reference>
<feature type="compositionally biased region" description="Polar residues" evidence="1">
    <location>
        <begin position="448"/>
        <end position="461"/>
    </location>
</feature>
<evidence type="ECO:0000313" key="4">
    <source>
        <dbReference type="EnsemblMetazoa" id="XP_022643342"/>
    </source>
</evidence>
<feature type="compositionally biased region" description="Basic and acidic residues" evidence="1">
    <location>
        <begin position="544"/>
        <end position="558"/>
    </location>
</feature>
<feature type="compositionally biased region" description="Basic and acidic residues" evidence="1">
    <location>
        <begin position="462"/>
        <end position="477"/>
    </location>
</feature>
<proteinExistence type="predicted"/>
<evidence type="ECO:0000256" key="1">
    <source>
        <dbReference type="SAM" id="MobiDB-lite"/>
    </source>
</evidence>
<name>A0A7M7IYF2_VARDE</name>
<keyword evidence="2" id="KW-0732">Signal</keyword>
<protein>
    <recommendedName>
        <fullName evidence="3">Chitin-binding type-4 domain-containing protein</fullName>
    </recommendedName>
</protein>
<dbReference type="OMA" id="FREVSHA"/>
<dbReference type="AlphaFoldDB" id="A0A7M7IYF2"/>
<dbReference type="Pfam" id="PF03067">
    <property type="entry name" value="LPMO_10"/>
    <property type="match status" value="1"/>
</dbReference>
<dbReference type="OrthoDB" id="64893at2759"/>
<dbReference type="RefSeq" id="XP_022643342.1">
    <property type="nucleotide sequence ID" value="XM_022787607.1"/>
</dbReference>
<feature type="domain" description="Chitin-binding type-4" evidence="3">
    <location>
        <begin position="29"/>
        <end position="223"/>
    </location>
</feature>
<dbReference type="EnsemblMetazoa" id="XM_022787607">
    <property type="protein sequence ID" value="XP_022643342"/>
    <property type="gene ID" value="LOC111242794"/>
</dbReference>
<sequence length="659" mass="74396">MSCGMGYWCQVFVAVVLALLGTAPWVSGHGRLLHPPSRSSMWRLGFKTPRNYNDHELFCGGFTRQRNNGMRCGICGDPFDSPTPRPNEMGGKYYTGIISDKYQAGQVRTITVELTANHRGYFEFKLCPVNGNPAKETEECLKNHPIEVVGEGRRQNESPYRYYVENSNRGEFDVRLRFPKNITCSQCVFQWTYTAGNNWGMCANGTYTVGCGLQETFRGCADIKIEPDGDEFSHIPTTVPASSPISTPVPFPIPPQPTVRPIQPFRPHFQSPDRTRNYFPHRSNPVSRSTYRPLYTPPTLSWEHWNSGNAWPSTVNPGYPHGKPSTTTWFYHQWPATPSITARSQRFPVNGNWPFTPDLKTSPRPSFETHNWATNTFLYVHPSRKHVRNPSRQSTSPRPYLVPLSPRLPEQEEWPSTPDLKTSPRPFPKRRPPHRKWNPEMDDFLNDVSDTLSPSEPTTKISPHDEIHTELSHDEKIPQPSRPKWKKPLSSSPKWKKPSSSPPQWKKPSSSPPQREISSSSPPQREKSFSSPPQWEKPSSSPPQREKSSSSPPQREKSSSSPPQWEKPSSSPDLDTPLLVPPSTRKQPTLPPVVSVDVVQNAMFTTPVVTQGLVTPRRPGQVQCRGAGTFASTPGMDEWCISNCNHVPLYCPSSHCDCD</sequence>
<dbReference type="InParanoid" id="A0A7M7IYF2"/>
<evidence type="ECO:0000256" key="2">
    <source>
        <dbReference type="SAM" id="SignalP"/>
    </source>
</evidence>
<feature type="chain" id="PRO_5029514254" description="Chitin-binding type-4 domain-containing protein" evidence="2">
    <location>
        <begin position="29"/>
        <end position="659"/>
    </location>
</feature>
<organism evidence="4 5">
    <name type="scientific">Varroa destructor</name>
    <name type="common">Honeybee mite</name>
    <dbReference type="NCBI Taxonomy" id="109461"/>
    <lineage>
        <taxon>Eukaryota</taxon>
        <taxon>Metazoa</taxon>
        <taxon>Ecdysozoa</taxon>
        <taxon>Arthropoda</taxon>
        <taxon>Chelicerata</taxon>
        <taxon>Arachnida</taxon>
        <taxon>Acari</taxon>
        <taxon>Parasitiformes</taxon>
        <taxon>Mesostigmata</taxon>
        <taxon>Gamasina</taxon>
        <taxon>Dermanyssoidea</taxon>
        <taxon>Varroidae</taxon>
        <taxon>Varroa</taxon>
    </lineage>
</organism>
<feature type="signal peptide" evidence="2">
    <location>
        <begin position="1"/>
        <end position="28"/>
    </location>
</feature>
<feature type="compositionally biased region" description="Basic residues" evidence="1">
    <location>
        <begin position="427"/>
        <end position="436"/>
    </location>
</feature>
<evidence type="ECO:0000259" key="3">
    <source>
        <dbReference type="Pfam" id="PF03067"/>
    </source>
</evidence>
<accession>A0A7M7IYF2</accession>
<feature type="region of interest" description="Disordered" evidence="1">
    <location>
        <begin position="383"/>
        <end position="590"/>
    </location>
</feature>
<dbReference type="GeneID" id="111242794"/>
<evidence type="ECO:0000313" key="5">
    <source>
        <dbReference type="Proteomes" id="UP000594260"/>
    </source>
</evidence>